<dbReference type="STRING" id="742823.HMPREF9465_00957"/>
<feature type="transmembrane region" description="Helical" evidence="1">
    <location>
        <begin position="154"/>
        <end position="171"/>
    </location>
</feature>
<sequence>MADIRDCVRSLLPGRARLRHPMLHGLEAESCREVAGMLETIPGVTGVSINPRVGSLLITWNEAETTAETLLETVEGYAAIFFAAGAEDEAGAAAPADEKETSCTACRAVERAAEAAGSVLGRIESAGVGTFGAAARTLMPETSRRNPKRAARILQNRTMLGALALSIGALGVRQTGLHLWAGVAFMALLALHLQQHRRVL</sequence>
<keyword evidence="1" id="KW-0472">Membrane</keyword>
<reference evidence="2 3" key="1">
    <citation type="submission" date="2012-05" db="EMBL/GenBank/DDBJ databases">
        <title>The Genome Sequence of Sutterella wadsworthensis 2_1_59BFAA.</title>
        <authorList>
            <consortium name="The Broad Institute Genome Sequencing Platform"/>
            <person name="Earl A."/>
            <person name="Ward D."/>
            <person name="Feldgarden M."/>
            <person name="Gevers D."/>
            <person name="Daigneault M."/>
            <person name="Strauss J."/>
            <person name="Allen-Vercoe E."/>
            <person name="Walker B."/>
            <person name="Young S.K."/>
            <person name="Zeng Q."/>
            <person name="Gargeya S."/>
            <person name="Fitzgerald M."/>
            <person name="Haas B."/>
            <person name="Abouelleil A."/>
            <person name="Alvarado L."/>
            <person name="Arachchi H.M."/>
            <person name="Berlin A.M."/>
            <person name="Chapman S.B."/>
            <person name="Goldberg J."/>
            <person name="Griggs A."/>
            <person name="Gujja S."/>
            <person name="Hansen M."/>
            <person name="Howarth C."/>
            <person name="Imamovic A."/>
            <person name="Larimer J."/>
            <person name="McCowen C."/>
            <person name="Montmayeur A."/>
            <person name="Murphy C."/>
            <person name="Neiman D."/>
            <person name="Pearson M."/>
            <person name="Priest M."/>
            <person name="Roberts A."/>
            <person name="Saif S."/>
            <person name="Shea T."/>
            <person name="Sisk P."/>
            <person name="Sykes S."/>
            <person name="Wortman J."/>
            <person name="Nusbaum C."/>
            <person name="Birren B."/>
        </authorList>
    </citation>
    <scope>NUCLEOTIDE SEQUENCE [LARGE SCALE GENOMIC DNA]</scope>
    <source>
        <strain evidence="2 3">2_1_59BFAA</strain>
    </source>
</reference>
<evidence type="ECO:0008006" key="4">
    <source>
        <dbReference type="Google" id="ProtNLM"/>
    </source>
</evidence>
<feature type="transmembrane region" description="Helical" evidence="1">
    <location>
        <begin position="177"/>
        <end position="193"/>
    </location>
</feature>
<protein>
    <recommendedName>
        <fullName evidence="4">HMA domain-containing protein</fullName>
    </recommendedName>
</protein>
<dbReference type="InterPro" id="IPR036163">
    <property type="entry name" value="HMA_dom_sf"/>
</dbReference>
<keyword evidence="1" id="KW-1133">Transmembrane helix</keyword>
<dbReference type="GO" id="GO:0046872">
    <property type="term" value="F:metal ion binding"/>
    <property type="evidence" value="ECO:0007669"/>
    <property type="project" value="InterPro"/>
</dbReference>
<dbReference type="Pfam" id="PF19991">
    <property type="entry name" value="HMA_2"/>
    <property type="match status" value="1"/>
</dbReference>
<dbReference type="eggNOG" id="ENOG50315AT">
    <property type="taxonomic scope" value="Bacteria"/>
</dbReference>
<dbReference type="RefSeq" id="WP_005434661.1">
    <property type="nucleotide sequence ID" value="NZ_JH815515.1"/>
</dbReference>
<dbReference type="EMBL" id="ADMG01000025">
    <property type="protein sequence ID" value="EKB31426.1"/>
    <property type="molecule type" value="Genomic_DNA"/>
</dbReference>
<dbReference type="HOGENOM" id="CLU_1365617_0_0_4"/>
<dbReference type="OrthoDB" id="9155112at2"/>
<accession>K1JMJ9</accession>
<gene>
    <name evidence="2" type="ORF">HMPREF9465_00957</name>
</gene>
<dbReference type="PATRIC" id="fig|742823.3.peg.945"/>
<name>K1JMJ9_9BURK</name>
<organism evidence="2 3">
    <name type="scientific">Sutterella wadsworthensis 2_1_59BFAA</name>
    <dbReference type="NCBI Taxonomy" id="742823"/>
    <lineage>
        <taxon>Bacteria</taxon>
        <taxon>Pseudomonadati</taxon>
        <taxon>Pseudomonadota</taxon>
        <taxon>Betaproteobacteria</taxon>
        <taxon>Burkholderiales</taxon>
        <taxon>Sutterellaceae</taxon>
        <taxon>Sutterella</taxon>
    </lineage>
</organism>
<evidence type="ECO:0000313" key="2">
    <source>
        <dbReference type="EMBL" id="EKB31426.1"/>
    </source>
</evidence>
<dbReference type="AlphaFoldDB" id="K1JMJ9"/>
<evidence type="ECO:0000256" key="1">
    <source>
        <dbReference type="SAM" id="Phobius"/>
    </source>
</evidence>
<dbReference type="SUPFAM" id="SSF55008">
    <property type="entry name" value="HMA, heavy metal-associated domain"/>
    <property type="match status" value="1"/>
</dbReference>
<comment type="caution">
    <text evidence="2">The sequence shown here is derived from an EMBL/GenBank/DDBJ whole genome shotgun (WGS) entry which is preliminary data.</text>
</comment>
<evidence type="ECO:0000313" key="3">
    <source>
        <dbReference type="Proteomes" id="UP000005835"/>
    </source>
</evidence>
<dbReference type="Proteomes" id="UP000005835">
    <property type="component" value="Unassembled WGS sequence"/>
</dbReference>
<keyword evidence="1" id="KW-0812">Transmembrane</keyword>
<keyword evidence="3" id="KW-1185">Reference proteome</keyword>
<proteinExistence type="predicted"/>